<name>A0A291RR51_9NOCA</name>
<reference evidence="1 2" key="1">
    <citation type="submission" date="2017-10" db="EMBL/GenBank/DDBJ databases">
        <title>Comparative genomics between pathogenic Norcardia.</title>
        <authorList>
            <person name="Zeng L."/>
        </authorList>
    </citation>
    <scope>NUCLEOTIDE SEQUENCE [LARGE SCALE GENOMIC DNA]</scope>
    <source>
        <strain evidence="1 2">NC_YFY_NT001</strain>
    </source>
</reference>
<evidence type="ECO:0000313" key="2">
    <source>
        <dbReference type="Proteomes" id="UP000221961"/>
    </source>
</evidence>
<dbReference type="Pfam" id="PF13370">
    <property type="entry name" value="Fer4_13"/>
    <property type="match status" value="1"/>
</dbReference>
<organism evidence="1 2">
    <name type="scientific">Nocardia terpenica</name>
    <dbReference type="NCBI Taxonomy" id="455432"/>
    <lineage>
        <taxon>Bacteria</taxon>
        <taxon>Bacillati</taxon>
        <taxon>Actinomycetota</taxon>
        <taxon>Actinomycetes</taxon>
        <taxon>Mycobacteriales</taxon>
        <taxon>Nocardiaceae</taxon>
        <taxon>Nocardia</taxon>
    </lineage>
</organism>
<dbReference type="Proteomes" id="UP000221961">
    <property type="component" value="Chromosome"/>
</dbReference>
<dbReference type="Gene3D" id="3.30.70.20">
    <property type="match status" value="1"/>
</dbReference>
<protein>
    <submittedName>
        <fullName evidence="1">Cytochrome</fullName>
    </submittedName>
</protein>
<dbReference type="EMBL" id="CP023778">
    <property type="protein sequence ID" value="ATL69729.1"/>
    <property type="molecule type" value="Genomic_DNA"/>
</dbReference>
<evidence type="ECO:0000313" key="1">
    <source>
        <dbReference type="EMBL" id="ATL69729.1"/>
    </source>
</evidence>
<dbReference type="AlphaFoldDB" id="A0A291RR51"/>
<dbReference type="KEGG" id="ntp:CRH09_29720"/>
<sequence length="56" mass="5860">MCTGTAPDHFALMDGKSTSIHEYAEPDDAVIVAAESCPAEAIRVWAANGTVLAPEQ</sequence>
<accession>A0A291RR51</accession>
<gene>
    <name evidence="1" type="ORF">CRH09_29720</name>
</gene>
<proteinExistence type="predicted"/>